<dbReference type="SUPFAM" id="SSF53649">
    <property type="entry name" value="Alkaline phosphatase-like"/>
    <property type="match status" value="1"/>
</dbReference>
<protein>
    <submittedName>
        <fullName evidence="8">2,3-bisphosphoglycerate-independent phosphoglycerate mutase</fullName>
    </submittedName>
</protein>
<evidence type="ECO:0000313" key="8">
    <source>
        <dbReference type="EMBL" id="SDL12346.1"/>
    </source>
</evidence>
<feature type="domain" description="Metalloenzyme" evidence="7">
    <location>
        <begin position="1"/>
        <end position="386"/>
    </location>
</feature>
<keyword evidence="5" id="KW-0324">Glycolysis</keyword>
<dbReference type="Pfam" id="PF01676">
    <property type="entry name" value="Metalloenzyme"/>
    <property type="match status" value="1"/>
</dbReference>
<evidence type="ECO:0000256" key="4">
    <source>
        <dbReference type="ARBA" id="ARBA00005524"/>
    </source>
</evidence>
<dbReference type="InterPro" id="IPR006124">
    <property type="entry name" value="Metalloenzyme"/>
</dbReference>
<dbReference type="Gene3D" id="3.40.720.10">
    <property type="entry name" value="Alkaline Phosphatase, subunit A"/>
    <property type="match status" value="2"/>
</dbReference>
<reference evidence="9" key="1">
    <citation type="submission" date="2016-10" db="EMBL/GenBank/DDBJ databases">
        <authorList>
            <person name="Varghese N."/>
            <person name="Submissions S."/>
        </authorList>
    </citation>
    <scope>NUCLEOTIDE SEQUENCE [LARGE SCALE GENOMIC DNA]</scope>
    <source>
        <strain evidence="9">DSM 16995</strain>
    </source>
</reference>
<dbReference type="InterPro" id="IPR004456">
    <property type="entry name" value="Pglycerate_mutase_ApgM"/>
</dbReference>
<dbReference type="STRING" id="246191.SAMN05660337_2168"/>
<gene>
    <name evidence="8" type="ORF">SAMN05660337_2168</name>
</gene>
<comment type="catalytic activity">
    <reaction evidence="1">
        <text>(2R)-2-phosphoglycerate = (2R)-3-phosphoglycerate</text>
        <dbReference type="Rhea" id="RHEA:15901"/>
        <dbReference type="ChEBI" id="CHEBI:58272"/>
        <dbReference type="ChEBI" id="CHEBI:58289"/>
        <dbReference type="EC" id="5.4.2.12"/>
    </reaction>
</comment>
<proteinExistence type="inferred from homology"/>
<evidence type="ECO:0000256" key="6">
    <source>
        <dbReference type="ARBA" id="ARBA00023235"/>
    </source>
</evidence>
<dbReference type="InterPro" id="IPR023665">
    <property type="entry name" value="ApgAM_prokaryotes"/>
</dbReference>
<dbReference type="NCBIfam" id="NF003242">
    <property type="entry name" value="PRK04200.1"/>
    <property type="match status" value="1"/>
</dbReference>
<dbReference type="RefSeq" id="WP_092160984.1">
    <property type="nucleotide sequence ID" value="NZ_FNGA01000003.1"/>
</dbReference>
<dbReference type="OrthoDB" id="9804453at2"/>
<accession>A0A1G9HHV2</accession>
<dbReference type="PIRSF" id="PIRSF006392">
    <property type="entry name" value="IPGAM_arch"/>
    <property type="match status" value="1"/>
</dbReference>
<dbReference type="EMBL" id="FNGA01000003">
    <property type="protein sequence ID" value="SDL12346.1"/>
    <property type="molecule type" value="Genomic_DNA"/>
</dbReference>
<comment type="pathway">
    <text evidence="3">Carbohydrate degradation.</text>
</comment>
<comment type="similarity">
    <text evidence="4">Belongs to the BPG-independent phosphoglycerate mutase family. A-PGAM subfamily.</text>
</comment>
<dbReference type="GO" id="GO:0006096">
    <property type="term" value="P:glycolytic process"/>
    <property type="evidence" value="ECO:0007669"/>
    <property type="project" value="UniProtKB-KW"/>
</dbReference>
<evidence type="ECO:0000256" key="5">
    <source>
        <dbReference type="ARBA" id="ARBA00023152"/>
    </source>
</evidence>
<dbReference type="Proteomes" id="UP000199053">
    <property type="component" value="Unassembled WGS sequence"/>
</dbReference>
<keyword evidence="6" id="KW-0413">Isomerase</keyword>
<dbReference type="GO" id="GO:0004619">
    <property type="term" value="F:phosphoglycerate mutase activity"/>
    <property type="evidence" value="ECO:0007669"/>
    <property type="project" value="UniProtKB-EC"/>
</dbReference>
<keyword evidence="9" id="KW-1185">Reference proteome</keyword>
<dbReference type="AlphaFoldDB" id="A0A1G9HHV2"/>
<dbReference type="NCBIfam" id="TIGR02535">
    <property type="entry name" value="hyp_Hser_kinase"/>
    <property type="match status" value="1"/>
</dbReference>
<evidence type="ECO:0000256" key="2">
    <source>
        <dbReference type="ARBA" id="ARBA00002315"/>
    </source>
</evidence>
<evidence type="ECO:0000256" key="1">
    <source>
        <dbReference type="ARBA" id="ARBA00000370"/>
    </source>
</evidence>
<name>A0A1G9HHV2_9BACT</name>
<dbReference type="GO" id="GO:0046872">
    <property type="term" value="F:metal ion binding"/>
    <property type="evidence" value="ECO:0007669"/>
    <property type="project" value="InterPro"/>
</dbReference>
<dbReference type="InterPro" id="IPR017850">
    <property type="entry name" value="Alkaline_phosphatase_core_sf"/>
</dbReference>
<dbReference type="PANTHER" id="PTHR31209">
    <property type="entry name" value="COFACTOR-INDEPENDENT PHOSPHOGLYCERATE MUTASE"/>
    <property type="match status" value="1"/>
</dbReference>
<dbReference type="Pfam" id="PF10143">
    <property type="entry name" value="PhosphMutase"/>
    <property type="match status" value="1"/>
</dbReference>
<dbReference type="PANTHER" id="PTHR31209:SF4">
    <property type="entry name" value="2,3-BISPHOSPHOGLYCERATE-INDEPENDENT PHOSPHOGLYCERATE MUTASE"/>
    <property type="match status" value="1"/>
</dbReference>
<evidence type="ECO:0000259" key="7">
    <source>
        <dbReference type="Pfam" id="PF01676"/>
    </source>
</evidence>
<organism evidence="8 9">
    <name type="scientific">Maridesulfovibrio ferrireducens</name>
    <dbReference type="NCBI Taxonomy" id="246191"/>
    <lineage>
        <taxon>Bacteria</taxon>
        <taxon>Pseudomonadati</taxon>
        <taxon>Thermodesulfobacteriota</taxon>
        <taxon>Desulfovibrionia</taxon>
        <taxon>Desulfovibrionales</taxon>
        <taxon>Desulfovibrionaceae</taxon>
        <taxon>Maridesulfovibrio</taxon>
    </lineage>
</organism>
<evidence type="ECO:0000313" key="9">
    <source>
        <dbReference type="Proteomes" id="UP000199053"/>
    </source>
</evidence>
<dbReference type="NCBIfam" id="TIGR00306">
    <property type="entry name" value="apgM"/>
    <property type="match status" value="1"/>
</dbReference>
<comment type="function">
    <text evidence="2">Catalyzes the interconversion of 2-phosphoglycerate and 3-phosphoglycerate.</text>
</comment>
<evidence type="ECO:0000256" key="3">
    <source>
        <dbReference type="ARBA" id="ARBA00004921"/>
    </source>
</evidence>
<dbReference type="CDD" id="cd16011">
    <property type="entry name" value="iPGM_like"/>
    <property type="match status" value="1"/>
</dbReference>
<sequence>MKLLFLIADGMGGWPIKELGNKTTMEAAFTPNMDMLANKGIVGRCRTVPSNMPPGSDIANMSLLGFDPTKYHTGRGPIEAAAQGLKLDPDDLVWRMNLVNLSELSSDGIMHDYSSGHISTDKSVPLIELLQKELGNDEFTFYPGIQYRHLLVHKGGAKKLESKLAIRPPHDLTDKSIADDIEEFAKSPLMDKLLRDAAKVLKDNGTKVVSIWPWGQGNPLILPDFREKYSMKGAVISAVDLIKGLGRASGLEVIDIEGATGLVDTNYAGKVDATLKFLEHGDFAFVHLEGPDESGHMGSIKDKIASIERFDAQIIGPLMEKYPLGTASYLVTCDHFTPIETKTHDAAPVPFILVSDKCDGSGLKSFSEKNAKSTGLILEKGHELMQWVLNLTN</sequence>